<dbReference type="CDD" id="cd00303">
    <property type="entry name" value="retropepsin_like"/>
    <property type="match status" value="1"/>
</dbReference>
<dbReference type="eggNOG" id="KOG0017">
    <property type="taxonomic scope" value="Eukaryota"/>
</dbReference>
<dbReference type="OMA" id="ETTFRIM"/>
<evidence type="ECO:0000313" key="2">
    <source>
        <dbReference type="Proteomes" id="UP000189703"/>
    </source>
</evidence>
<dbReference type="KEGG" id="nnu:104605154"/>
<dbReference type="PANTHER" id="PTHR33240">
    <property type="entry name" value="OS08G0508500 PROTEIN"/>
    <property type="match status" value="1"/>
</dbReference>
<feature type="region of interest" description="Disordered" evidence="1">
    <location>
        <begin position="66"/>
        <end position="90"/>
    </location>
</feature>
<dbReference type="PANTHER" id="PTHR33240:SF17">
    <property type="entry name" value="EUKARYOTIC PEPTIDE CHAIN RELEASE FACTOR GTP-BINDING SUBUNIT-LIKE"/>
    <property type="match status" value="1"/>
</dbReference>
<dbReference type="Gene3D" id="2.40.70.10">
    <property type="entry name" value="Acid Proteases"/>
    <property type="match status" value="1"/>
</dbReference>
<dbReference type="InParanoid" id="A0A1U8AXN5"/>
<dbReference type="RefSeq" id="XP_010268095.1">
    <property type="nucleotide sequence ID" value="XM_010269793.1"/>
</dbReference>
<reference evidence="3" key="1">
    <citation type="submission" date="2025-08" db="UniProtKB">
        <authorList>
            <consortium name="RefSeq"/>
        </authorList>
    </citation>
    <scope>IDENTIFICATION</scope>
</reference>
<name>A0A1U8AXN5_NELNU</name>
<evidence type="ECO:0000313" key="3">
    <source>
        <dbReference type="RefSeq" id="XP_010268095.1"/>
    </source>
</evidence>
<dbReference type="GeneID" id="104605154"/>
<accession>A0A1U8AXN5</accession>
<protein>
    <submittedName>
        <fullName evidence="3">Uncharacterized protein LOC104605154</fullName>
    </submittedName>
</protein>
<dbReference type="OrthoDB" id="1668346at2759"/>
<organism evidence="2 3">
    <name type="scientific">Nelumbo nucifera</name>
    <name type="common">Sacred lotus</name>
    <dbReference type="NCBI Taxonomy" id="4432"/>
    <lineage>
        <taxon>Eukaryota</taxon>
        <taxon>Viridiplantae</taxon>
        <taxon>Streptophyta</taxon>
        <taxon>Embryophyta</taxon>
        <taxon>Tracheophyta</taxon>
        <taxon>Spermatophyta</taxon>
        <taxon>Magnoliopsida</taxon>
        <taxon>Proteales</taxon>
        <taxon>Nelumbonaceae</taxon>
        <taxon>Nelumbo</taxon>
    </lineage>
</organism>
<dbReference type="Proteomes" id="UP000189703">
    <property type="component" value="Unplaced"/>
</dbReference>
<feature type="compositionally biased region" description="Basic and acidic residues" evidence="1">
    <location>
        <begin position="66"/>
        <end position="77"/>
    </location>
</feature>
<proteinExistence type="predicted"/>
<dbReference type="InterPro" id="IPR021109">
    <property type="entry name" value="Peptidase_aspartic_dom_sf"/>
</dbReference>
<feature type="compositionally biased region" description="Basic residues" evidence="1">
    <location>
        <begin position="300"/>
        <end position="315"/>
    </location>
</feature>
<feature type="compositionally biased region" description="Basic and acidic residues" evidence="1">
    <location>
        <begin position="321"/>
        <end position="330"/>
    </location>
</feature>
<feature type="region of interest" description="Disordered" evidence="1">
    <location>
        <begin position="294"/>
        <end position="330"/>
    </location>
</feature>
<evidence type="ECO:0000256" key="1">
    <source>
        <dbReference type="SAM" id="MobiDB-lite"/>
    </source>
</evidence>
<sequence length="330" mass="37289">MAIKDSSIVRWPPKLRGDPTTRNPNVYCHFHQDHGHNTENCRNLCDKIEELILRAYLKKYILHEEKGQGDRKKDVPESSKQNEQPPRPLLEERLIRGVINMITRGSIVAGCTTATGKPSVRELENEAENPPKRPQIKEPIYFTEDNARGIQYPHDDTLVIKMIINDFEVKQILVDSGSLTDILFKGTFDKLQRQQSDLKPADAPLVGFSGEEVRPIGRVIVPVEAGTWPTIVRFKHTFLVVTTPSPYNAIIGLPITHVLRAIVSTYYLAMKFPTDYGVWVIRGDQLESRKYCGCPQGKSKTGKRRRTGATSRLHRGASCPDGRDDPHIGF</sequence>
<keyword evidence="2" id="KW-1185">Reference proteome</keyword>
<dbReference type="AlphaFoldDB" id="A0A1U8AXN5"/>
<gene>
    <name evidence="3" type="primary">LOC104605154</name>
</gene>